<keyword evidence="1" id="KW-0732">Signal</keyword>
<reference evidence="2" key="1">
    <citation type="submission" date="2020-10" db="EMBL/GenBank/DDBJ databases">
        <authorList>
            <person name="Gilroy R."/>
        </authorList>
    </citation>
    <scope>NUCLEOTIDE SEQUENCE</scope>
    <source>
        <strain evidence="2">G3-3990</strain>
    </source>
</reference>
<gene>
    <name evidence="2" type="ORF">IAA73_08765</name>
</gene>
<reference evidence="2" key="2">
    <citation type="journal article" date="2021" name="PeerJ">
        <title>Extensive microbial diversity within the chicken gut microbiome revealed by metagenomics and culture.</title>
        <authorList>
            <person name="Gilroy R."/>
            <person name="Ravi A."/>
            <person name="Getino M."/>
            <person name="Pursley I."/>
            <person name="Horton D.L."/>
            <person name="Alikhan N.F."/>
            <person name="Baker D."/>
            <person name="Gharbi K."/>
            <person name="Hall N."/>
            <person name="Watson M."/>
            <person name="Adriaenssens E.M."/>
            <person name="Foster-Nyarko E."/>
            <person name="Jarju S."/>
            <person name="Secka A."/>
            <person name="Antonio M."/>
            <person name="Oren A."/>
            <person name="Chaudhuri R.R."/>
            <person name="La Ragione R."/>
            <person name="Hildebrand F."/>
            <person name="Pallen M.J."/>
        </authorList>
    </citation>
    <scope>NUCLEOTIDE SEQUENCE</scope>
    <source>
        <strain evidence="2">G3-3990</strain>
    </source>
</reference>
<dbReference type="EMBL" id="JADIMG010000084">
    <property type="protein sequence ID" value="MBO8460407.1"/>
    <property type="molecule type" value="Genomic_DNA"/>
</dbReference>
<evidence type="ECO:0000313" key="3">
    <source>
        <dbReference type="Proteomes" id="UP000823641"/>
    </source>
</evidence>
<name>A0A9D9HV19_9BACT</name>
<evidence type="ECO:0000256" key="1">
    <source>
        <dbReference type="SAM" id="SignalP"/>
    </source>
</evidence>
<feature type="signal peptide" evidence="1">
    <location>
        <begin position="1"/>
        <end position="23"/>
    </location>
</feature>
<protein>
    <submittedName>
        <fullName evidence="2">T9SS type A sorting domain-containing protein</fullName>
    </submittedName>
</protein>
<comment type="caution">
    <text evidence="2">The sequence shown here is derived from an EMBL/GenBank/DDBJ whole genome shotgun (WGS) entry which is preliminary data.</text>
</comment>
<evidence type="ECO:0000313" key="2">
    <source>
        <dbReference type="EMBL" id="MBO8460407.1"/>
    </source>
</evidence>
<accession>A0A9D9HV19</accession>
<organism evidence="2 3">
    <name type="scientific">Candidatus Gallipaludibacter merdavium</name>
    <dbReference type="NCBI Taxonomy" id="2840839"/>
    <lineage>
        <taxon>Bacteria</taxon>
        <taxon>Pseudomonadati</taxon>
        <taxon>Bacteroidota</taxon>
        <taxon>Bacteroidia</taxon>
        <taxon>Bacteroidales</taxon>
        <taxon>Candidatus Gallipaludibacter</taxon>
    </lineage>
</organism>
<sequence length="771" mass="84541">MRKFVFILIIISCAIINVAAQVAATLKSDAISGNWSDPIWEINYNGNSYENLIDLPTNILNGQIQLYFENSAQLNMEAFSGNPPFKNIIYNQIMFVNNDGRTINGTSKITVKTISNWSYGTHTFNVPVEIKEVGTLDVYAPLIFKKAFTSTASDITLTANEGAIELQEGQSYYVFENTVNTKILNINAETIFNSKLTCSGLNIAKSSKKVTFKDDVQVNGDAIGNGVSNYEKTLNITGHLTTNDTTAIQMHTTVGKNCYINAPLYILDTLKVSGDILITSNSPIVIMQSLNGTRKGWLQMTEENHEIPLLHIYNGGMANISNGTIYKLAFKGAWNAGTANATTNVMLKDETINNLSMVRTANESRKLPINGTGLTINNTTIEMDFPNPSRYYCVGFPFDVTVSGSPEEIAEYDGATRSNGGAGWRLATGNTLKAGQGYAIMSSTPVTFTATNTGAKFTQTTGTLPLTYYKGTSTYQDNYGWNLVTTPFANPQPLNITKGMFVYRYVPESDNYTTLETGDAFTPHPFEAFFIKTAEGTETAEFGATQASMPSRIARAAQPRIELSLLADGYEYGTRINYNENATTAYDALYDAPFSGGMMPNATWFYSFCAGQNGQYAINAVPEEIESINLGFRLMNTNGGTSYTITWENMAGMDLELYDTEMQIATDMVSLNSYSFLVANDGINTERFVIRKKNASGPTTSIEEVSANKNILIQEGTIIINTENSAHISIYDIMGHVIAEGYNKGQQQYNIGQPGIYVVKINGEATKVLVK</sequence>
<dbReference type="AlphaFoldDB" id="A0A9D9HV19"/>
<feature type="chain" id="PRO_5039370111" evidence="1">
    <location>
        <begin position="24"/>
        <end position="771"/>
    </location>
</feature>
<proteinExistence type="predicted"/>
<dbReference type="Proteomes" id="UP000823641">
    <property type="component" value="Unassembled WGS sequence"/>
</dbReference>